<evidence type="ECO:0008006" key="3">
    <source>
        <dbReference type="Google" id="ProtNLM"/>
    </source>
</evidence>
<accession>A0ABT7FCC7</accession>
<comment type="caution">
    <text evidence="1">The sequence shown here is derived from an EMBL/GenBank/DDBJ whole genome shotgun (WGS) entry which is preliminary data.</text>
</comment>
<dbReference type="EMBL" id="JASNJE010000005">
    <property type="protein sequence ID" value="MDK3072774.1"/>
    <property type="molecule type" value="Genomic_DNA"/>
</dbReference>
<gene>
    <name evidence="1" type="ORF">QO034_06600</name>
</gene>
<dbReference type="RefSeq" id="WP_284484708.1">
    <property type="nucleotide sequence ID" value="NZ_JASNJE010000005.1"/>
</dbReference>
<reference evidence="1 2" key="1">
    <citation type="submission" date="2023-05" db="EMBL/GenBank/DDBJ databases">
        <title>Sedimentitalea sp. nov. JM2-8.</title>
        <authorList>
            <person name="Huang J."/>
        </authorList>
    </citation>
    <scope>NUCLEOTIDE SEQUENCE [LARGE SCALE GENOMIC DNA]</scope>
    <source>
        <strain evidence="1 2">JM2-8</strain>
    </source>
</reference>
<name>A0ABT7FCC7_9RHOB</name>
<keyword evidence="2" id="KW-1185">Reference proteome</keyword>
<protein>
    <recommendedName>
        <fullName evidence="3">Bacteriophage phiJL001 Gp84 N-terminal domain-containing protein</fullName>
    </recommendedName>
</protein>
<sequence length="198" mass="21560">MPDLDTAQSAQLQERRGTNAHVLIWITAKDRTTGLPETIGFWTGDDHQEFVIGGETRLYFGAGEVIDVPPVKAGTGLAVLQHRITLGALTDEARQLIRGYDARQAGVEVHCQPMDIDTGQPLGAPIRMIKGTLNKAPETIGPKGGTSNLVLTVVTTARKLTFGLPLLRSDAELRRRNPNDRGREYADVAGDWVVPWGE</sequence>
<proteinExistence type="predicted"/>
<evidence type="ECO:0000313" key="2">
    <source>
        <dbReference type="Proteomes" id="UP001227126"/>
    </source>
</evidence>
<evidence type="ECO:0000313" key="1">
    <source>
        <dbReference type="EMBL" id="MDK3072774.1"/>
    </source>
</evidence>
<organism evidence="1 2">
    <name type="scientific">Sedimentitalea xiamensis</name>
    <dbReference type="NCBI Taxonomy" id="3050037"/>
    <lineage>
        <taxon>Bacteria</taxon>
        <taxon>Pseudomonadati</taxon>
        <taxon>Pseudomonadota</taxon>
        <taxon>Alphaproteobacteria</taxon>
        <taxon>Rhodobacterales</taxon>
        <taxon>Paracoccaceae</taxon>
        <taxon>Sedimentitalea</taxon>
    </lineage>
</organism>
<dbReference type="Proteomes" id="UP001227126">
    <property type="component" value="Unassembled WGS sequence"/>
</dbReference>